<dbReference type="Proteomes" id="UP001295444">
    <property type="component" value="Chromosome 01"/>
</dbReference>
<feature type="compositionally biased region" description="Basic residues" evidence="1">
    <location>
        <begin position="69"/>
        <end position="87"/>
    </location>
</feature>
<organism evidence="2 3">
    <name type="scientific">Pelobates cultripes</name>
    <name type="common">Western spadefoot toad</name>
    <dbReference type="NCBI Taxonomy" id="61616"/>
    <lineage>
        <taxon>Eukaryota</taxon>
        <taxon>Metazoa</taxon>
        <taxon>Chordata</taxon>
        <taxon>Craniata</taxon>
        <taxon>Vertebrata</taxon>
        <taxon>Euteleostomi</taxon>
        <taxon>Amphibia</taxon>
        <taxon>Batrachia</taxon>
        <taxon>Anura</taxon>
        <taxon>Pelobatoidea</taxon>
        <taxon>Pelobatidae</taxon>
        <taxon>Pelobates</taxon>
    </lineage>
</organism>
<evidence type="ECO:0000256" key="1">
    <source>
        <dbReference type="SAM" id="MobiDB-lite"/>
    </source>
</evidence>
<reference evidence="2" key="1">
    <citation type="submission" date="2022-03" db="EMBL/GenBank/DDBJ databases">
        <authorList>
            <person name="Alioto T."/>
            <person name="Alioto T."/>
            <person name="Gomez Garrido J."/>
        </authorList>
    </citation>
    <scope>NUCLEOTIDE SEQUENCE</scope>
</reference>
<feature type="region of interest" description="Disordered" evidence="1">
    <location>
        <begin position="1"/>
        <end position="104"/>
    </location>
</feature>
<protein>
    <submittedName>
        <fullName evidence="2">Uncharacterized protein</fullName>
    </submittedName>
</protein>
<dbReference type="AlphaFoldDB" id="A0AAD1R9I4"/>
<evidence type="ECO:0000313" key="3">
    <source>
        <dbReference type="Proteomes" id="UP001295444"/>
    </source>
</evidence>
<dbReference type="EMBL" id="OW240912">
    <property type="protein sequence ID" value="CAH2225143.1"/>
    <property type="molecule type" value="Genomic_DNA"/>
</dbReference>
<sequence length="104" mass="11876">MAHHKAVTESPTAHSDSHHRLSKHLKRATLATDAQSHAGSRCNQKRVRKNNEIPTMQRQKPPCLPAASQHKRGKGQHNRTRMRRSTRPKMATAADRLHRYSCSR</sequence>
<gene>
    <name evidence="2" type="ORF">PECUL_23A041572</name>
</gene>
<proteinExistence type="predicted"/>
<name>A0AAD1R9I4_PELCU</name>
<keyword evidence="3" id="KW-1185">Reference proteome</keyword>
<evidence type="ECO:0000313" key="2">
    <source>
        <dbReference type="EMBL" id="CAH2225143.1"/>
    </source>
</evidence>
<accession>A0AAD1R9I4</accession>
<feature type="compositionally biased region" description="Polar residues" evidence="1">
    <location>
        <begin position="32"/>
        <end position="42"/>
    </location>
</feature>